<dbReference type="GO" id="GO:0000981">
    <property type="term" value="F:DNA-binding transcription factor activity, RNA polymerase II-specific"/>
    <property type="evidence" value="ECO:0007669"/>
    <property type="project" value="TreeGrafter"/>
</dbReference>
<keyword evidence="5" id="KW-0862">Zinc</keyword>
<organism evidence="10 11">
    <name type="scientific">Cinara cedri</name>
    <dbReference type="NCBI Taxonomy" id="506608"/>
    <lineage>
        <taxon>Eukaryota</taxon>
        <taxon>Metazoa</taxon>
        <taxon>Ecdysozoa</taxon>
        <taxon>Arthropoda</taxon>
        <taxon>Hexapoda</taxon>
        <taxon>Insecta</taxon>
        <taxon>Pterygota</taxon>
        <taxon>Neoptera</taxon>
        <taxon>Paraneoptera</taxon>
        <taxon>Hemiptera</taxon>
        <taxon>Sternorrhyncha</taxon>
        <taxon>Aphidomorpha</taxon>
        <taxon>Aphidoidea</taxon>
        <taxon>Aphididae</taxon>
        <taxon>Lachninae</taxon>
        <taxon>Cinara</taxon>
    </lineage>
</organism>
<dbReference type="Proteomes" id="UP000325440">
    <property type="component" value="Unassembled WGS sequence"/>
</dbReference>
<evidence type="ECO:0000256" key="3">
    <source>
        <dbReference type="ARBA" id="ARBA00022737"/>
    </source>
</evidence>
<protein>
    <submittedName>
        <fullName evidence="10">Zinc finger C2H2-type</fullName>
    </submittedName>
</protein>
<dbReference type="PROSITE" id="PS00028">
    <property type="entry name" value="ZINC_FINGER_C2H2_1"/>
    <property type="match status" value="3"/>
</dbReference>
<dbReference type="InterPro" id="IPR013087">
    <property type="entry name" value="Znf_C2H2_type"/>
</dbReference>
<feature type="region of interest" description="Disordered" evidence="8">
    <location>
        <begin position="221"/>
        <end position="252"/>
    </location>
</feature>
<evidence type="ECO:0000259" key="9">
    <source>
        <dbReference type="PROSITE" id="PS50157"/>
    </source>
</evidence>
<sequence length="450" mass="50684">MELSSVNCSPRDQIVPDSCNGNNWANEQLDFNWQMQFLNTLLYGCDKLEAKAEEKRLSTGMMDHKTTWYCNAPNKTPDFDSMLQGLMVDDQHIIKSRNQQEPVMCDFFESNVMTGSRVGGGVDSTSLNGHHHHPDESQEPPWFEMNEVVDPHNVFSALEDQSLQVTHVKVEAPEVGSPEYQSVASPGLYTPSYLHVHYHHHDHHHQQHHHHHGYFPRVAPMTPPISEPGSPGAGGGKRRTPPPPYPVPRSNNTTVQRTIKFNRRNNPDLERRRTHHCNFGGCNKGYTKSSHLKAHQRIHTGEKPYRCTWSACEWSFARSDELTRHYRKHTGDKPFRCEVCERCFARSDHLALHKKRHQPKNVAAVQHQLHQKAGDHPASVDQQHQKQQQHHHQQQQQQQQLQMMLNGPKVVGNGIGAYVGGVGGGGAMILSADGGGQSAGASAVRQMVPA</sequence>
<dbReference type="PANTHER" id="PTHR23235">
    <property type="entry name" value="KRUEPPEL-LIKE TRANSCRIPTION FACTOR"/>
    <property type="match status" value="1"/>
</dbReference>
<dbReference type="Pfam" id="PF00096">
    <property type="entry name" value="zf-C2H2"/>
    <property type="match status" value="3"/>
</dbReference>
<comment type="subcellular location">
    <subcellularLocation>
        <location evidence="1">Nucleus</location>
    </subcellularLocation>
</comment>
<dbReference type="FunFam" id="3.30.160.60:FF:000021">
    <property type="entry name" value="Basic krueppel-like factor 3"/>
    <property type="match status" value="1"/>
</dbReference>
<name>A0A5E4NK92_9HEMI</name>
<evidence type="ECO:0000256" key="1">
    <source>
        <dbReference type="ARBA" id="ARBA00004123"/>
    </source>
</evidence>
<dbReference type="GO" id="GO:0008270">
    <property type="term" value="F:zinc ion binding"/>
    <property type="evidence" value="ECO:0007669"/>
    <property type="project" value="UniProtKB-KW"/>
</dbReference>
<reference evidence="10 11" key="1">
    <citation type="submission" date="2019-08" db="EMBL/GenBank/DDBJ databases">
        <authorList>
            <person name="Alioto T."/>
            <person name="Alioto T."/>
            <person name="Gomez Garrido J."/>
        </authorList>
    </citation>
    <scope>NUCLEOTIDE SEQUENCE [LARGE SCALE GENOMIC DNA]</scope>
</reference>
<keyword evidence="11" id="KW-1185">Reference proteome</keyword>
<feature type="domain" description="C2H2-type" evidence="9">
    <location>
        <begin position="275"/>
        <end position="304"/>
    </location>
</feature>
<dbReference type="FunFam" id="3.30.160.60:FF:000624">
    <property type="entry name" value="zinc finger protein 697"/>
    <property type="match status" value="1"/>
</dbReference>
<feature type="domain" description="C2H2-type" evidence="9">
    <location>
        <begin position="335"/>
        <end position="362"/>
    </location>
</feature>
<dbReference type="GO" id="GO:0000978">
    <property type="term" value="F:RNA polymerase II cis-regulatory region sequence-specific DNA binding"/>
    <property type="evidence" value="ECO:0007669"/>
    <property type="project" value="TreeGrafter"/>
</dbReference>
<accession>A0A5E4NK92</accession>
<dbReference type="InterPro" id="IPR036236">
    <property type="entry name" value="Znf_C2H2_sf"/>
</dbReference>
<evidence type="ECO:0000256" key="7">
    <source>
        <dbReference type="PROSITE-ProRule" id="PRU00042"/>
    </source>
</evidence>
<keyword evidence="4 7" id="KW-0863">Zinc-finger</keyword>
<dbReference type="GO" id="GO:0005634">
    <property type="term" value="C:nucleus"/>
    <property type="evidence" value="ECO:0007669"/>
    <property type="project" value="UniProtKB-SubCell"/>
</dbReference>
<dbReference type="EMBL" id="CABPRJ010002400">
    <property type="protein sequence ID" value="VVC45366.1"/>
    <property type="molecule type" value="Genomic_DNA"/>
</dbReference>
<keyword evidence="3" id="KW-0677">Repeat</keyword>
<dbReference type="FunFam" id="3.30.160.60:FF:000018">
    <property type="entry name" value="Krueppel-like factor 15"/>
    <property type="match status" value="1"/>
</dbReference>
<evidence type="ECO:0000256" key="8">
    <source>
        <dbReference type="SAM" id="MobiDB-lite"/>
    </source>
</evidence>
<dbReference type="SMART" id="SM00355">
    <property type="entry name" value="ZnF_C2H2"/>
    <property type="match status" value="3"/>
</dbReference>
<feature type="domain" description="C2H2-type" evidence="9">
    <location>
        <begin position="305"/>
        <end position="334"/>
    </location>
</feature>
<evidence type="ECO:0000313" key="10">
    <source>
        <dbReference type="EMBL" id="VVC45366.1"/>
    </source>
</evidence>
<evidence type="ECO:0000256" key="4">
    <source>
        <dbReference type="ARBA" id="ARBA00022771"/>
    </source>
</evidence>
<dbReference type="OrthoDB" id="4748970at2759"/>
<evidence type="ECO:0000256" key="5">
    <source>
        <dbReference type="ARBA" id="ARBA00022833"/>
    </source>
</evidence>
<evidence type="ECO:0000313" key="11">
    <source>
        <dbReference type="Proteomes" id="UP000325440"/>
    </source>
</evidence>
<feature type="region of interest" description="Disordered" evidence="8">
    <location>
        <begin position="354"/>
        <end position="401"/>
    </location>
</feature>
<dbReference type="PROSITE" id="PS50157">
    <property type="entry name" value="ZINC_FINGER_C2H2_2"/>
    <property type="match status" value="3"/>
</dbReference>
<dbReference type="AlphaFoldDB" id="A0A5E4NK92"/>
<feature type="region of interest" description="Disordered" evidence="8">
    <location>
        <begin position="120"/>
        <end position="140"/>
    </location>
</feature>
<dbReference type="SUPFAM" id="SSF57667">
    <property type="entry name" value="beta-beta-alpha zinc fingers"/>
    <property type="match status" value="2"/>
</dbReference>
<dbReference type="Gene3D" id="3.30.160.60">
    <property type="entry name" value="Classic Zinc Finger"/>
    <property type="match status" value="3"/>
</dbReference>
<keyword evidence="2" id="KW-0479">Metal-binding</keyword>
<dbReference type="PANTHER" id="PTHR23235:SF156">
    <property type="entry name" value="KRUPPEL-LIKE FACTOR 18"/>
    <property type="match status" value="1"/>
</dbReference>
<gene>
    <name evidence="10" type="ORF">CINCED_3A003164</name>
</gene>
<evidence type="ECO:0000256" key="6">
    <source>
        <dbReference type="ARBA" id="ARBA00023242"/>
    </source>
</evidence>
<evidence type="ECO:0000256" key="2">
    <source>
        <dbReference type="ARBA" id="ARBA00022723"/>
    </source>
</evidence>
<keyword evidence="6" id="KW-0539">Nucleus</keyword>
<proteinExistence type="predicted"/>